<dbReference type="GO" id="GO:0004348">
    <property type="term" value="F:glucosylceramidase activity"/>
    <property type="evidence" value="ECO:0007669"/>
    <property type="project" value="UniProtKB-EC"/>
</dbReference>
<dbReference type="GO" id="GO:0005975">
    <property type="term" value="P:carbohydrate metabolic process"/>
    <property type="evidence" value="ECO:0007669"/>
    <property type="project" value="InterPro"/>
</dbReference>
<dbReference type="InterPro" id="IPR014551">
    <property type="entry name" value="B_Glucosidase_GBA2-typ"/>
</dbReference>
<dbReference type="FunFam" id="1.50.10.10:FF:000006">
    <property type="entry name" value="Non-lysosomal glucosylceramidase"/>
    <property type="match status" value="1"/>
</dbReference>
<feature type="domain" description="Glycosyl-hydrolase family 116 catalytic region" evidence="3">
    <location>
        <begin position="521"/>
        <end position="881"/>
    </location>
</feature>
<keyword evidence="6" id="KW-1185">Reference proteome</keyword>
<comment type="function">
    <text evidence="1">Non-lysosomal glucosylceramidase that catalyzes the hydrolysis of glucosylceramide (GlcCer) to free glucose and ceramide.</text>
</comment>
<comment type="caution">
    <text evidence="5">The sequence shown here is derived from an EMBL/GenBank/DDBJ whole genome shotgun (WGS) entry which is preliminary data.</text>
</comment>
<dbReference type="GO" id="GO:0006680">
    <property type="term" value="P:glucosylceramide catabolic process"/>
    <property type="evidence" value="ECO:0007669"/>
    <property type="project" value="InterPro"/>
</dbReference>
<evidence type="ECO:0000313" key="5">
    <source>
        <dbReference type="EMBL" id="OMO81658.1"/>
    </source>
</evidence>
<feature type="region of interest" description="Disordered" evidence="2">
    <location>
        <begin position="1"/>
        <end position="22"/>
    </location>
</feature>
<dbReference type="GO" id="GO:0008422">
    <property type="term" value="F:beta-glucosidase activity"/>
    <property type="evidence" value="ECO:0007669"/>
    <property type="project" value="TreeGrafter"/>
</dbReference>
<dbReference type="STRING" id="210143.A0A1R3IGE2"/>
<keyword evidence="1" id="KW-0378">Hydrolase</keyword>
<proteinExistence type="inferred from homology"/>
<name>A0A1R3IGE2_COCAP</name>
<comment type="similarity">
    <text evidence="1">Belongs to the non-lysosomal glucosylceramidase family.</text>
</comment>
<dbReference type="PANTHER" id="PTHR12654">
    <property type="entry name" value="BILE ACID BETA-GLUCOSIDASE-RELATED"/>
    <property type="match status" value="1"/>
</dbReference>
<sequence length="946" mass="105957">MENGIKETVENDVTSSEVDPGKPASLTWQRQLNSICKPPVAFGMSFQEIRQLAPVGFRLWRHTKEQEAIGRTSIFDIFRKHLVTADHGVPLGGMGAGSIGRGFRGEFQRFKLFPKVCEEGPILANQFSAFVSRPNGQKHSTVLCARSPEVPKGSTGLGIESWDWNLKGEKCTYHALFPRSWTIYEGQPDPELTITCRQISPFIPHNYKDSSFPISVFTFTLSNTGSTPADVTLLFTWANSVGGMSGFSGDHFNLKMQTEDGVRGVLLHHKTANGQPPLTFAIAAKETSEVHVSECPCFLISGNSQGISAKDMWQEIKKHGSFDNLGHEESSPSERGSSIGAAVAASLTVPAGSVRRVTFSLAWDCPEIRFGDKTYHKRYTKYYGILGDAAARIAHDAIFDHSKWESQIESWQRPILEDKRLPDWYPVTLFNELYYLNAGGTIWTDGLPPMRSLASIGERKFYLDKSRSSIVDGAINISKQDDIAIEILERMTSILEKAHNPLISNAAFGTRFLHEGEENIGQFIYFEGSEYLMYNTYDVHFYSSFALLMLFPKLELSIQRDFAAAVMLHDPNKMEIMGDGKWVPRKVLGAVPHDIGLNDPWFEVNSYNLFNTDSWKDLNSKFVLQVHRDIVATGDKNFAQAVWPSVYTAMAFMEQFDSDGDGMIENQGFPDQTYDAWCVSGVSAYSGGLWVAALQAASSIACQVGDNESAAYFHKRYKKAKSVFDTLWNGSYFNHDNTNSSTSRCILADQLAGQWYTRASGLMPIADDDKIRSALKKIYEFNVLKVKGGTRGAVNGMRPEGKVDMSALQSREIWAGVTYAVAATMIQEGMVETGFKTAAGAYEAAWSQQGLGYSFQTPEAWNTDDQFRSLCYMRPLAIWGMQWALTKPKLFKEEMKHEEKFDESLYHKQHLGFSKVANLLKLPDKEETSKTFLQSLMEFICRRVPI</sequence>
<dbReference type="EC" id="3.2.1.45" evidence="1"/>
<dbReference type="SUPFAM" id="SSF48208">
    <property type="entry name" value="Six-hairpin glycosidases"/>
    <property type="match status" value="1"/>
</dbReference>
<dbReference type="OrthoDB" id="730489at2759"/>
<evidence type="ECO:0000256" key="2">
    <source>
        <dbReference type="SAM" id="MobiDB-lite"/>
    </source>
</evidence>
<dbReference type="GO" id="GO:0016020">
    <property type="term" value="C:membrane"/>
    <property type="evidence" value="ECO:0007669"/>
    <property type="project" value="InterPro"/>
</dbReference>
<evidence type="ECO:0000313" key="6">
    <source>
        <dbReference type="Proteomes" id="UP000188268"/>
    </source>
</evidence>
<dbReference type="EMBL" id="AWWV01010110">
    <property type="protein sequence ID" value="OMO81658.1"/>
    <property type="molecule type" value="Genomic_DNA"/>
</dbReference>
<dbReference type="InterPro" id="IPR052566">
    <property type="entry name" value="Non-lysos_glucosylceramidase"/>
</dbReference>
<keyword evidence="1" id="KW-0326">Glycosidase</keyword>
<evidence type="ECO:0000259" key="4">
    <source>
        <dbReference type="Pfam" id="PF12215"/>
    </source>
</evidence>
<keyword evidence="1" id="KW-0443">Lipid metabolism</keyword>
<gene>
    <name evidence="5" type="ORF">CCACVL1_12320</name>
</gene>
<dbReference type="Gene3D" id="1.50.10.10">
    <property type="match status" value="1"/>
</dbReference>
<evidence type="ECO:0000256" key="1">
    <source>
        <dbReference type="PIRNR" id="PIRNR028944"/>
    </source>
</evidence>
<keyword evidence="1" id="KW-0472">Membrane</keyword>
<dbReference type="Pfam" id="PF04685">
    <property type="entry name" value="DUF608"/>
    <property type="match status" value="1"/>
</dbReference>
<feature type="domain" description="Glycosyl-hydrolase family 116 N-terminal" evidence="4">
    <location>
        <begin position="88"/>
        <end position="404"/>
    </location>
</feature>
<dbReference type="OMA" id="ILEHANW"/>
<dbReference type="AlphaFoldDB" id="A0A1R3IGE2"/>
<evidence type="ECO:0000259" key="3">
    <source>
        <dbReference type="Pfam" id="PF04685"/>
    </source>
</evidence>
<protein>
    <recommendedName>
        <fullName evidence="1">Non-lysosomal glucosylceramidase</fullName>
        <shortName evidence="1">NLGase</shortName>
        <ecNumber evidence="1">3.2.1.45</ecNumber>
    </recommendedName>
</protein>
<dbReference type="Proteomes" id="UP000188268">
    <property type="component" value="Unassembled WGS sequence"/>
</dbReference>
<comment type="catalytic activity">
    <reaction evidence="1">
        <text>a beta-D-glucosyl-(1&lt;-&gt;1')-N-acylsphing-4-enine + H2O = an N-acylsphing-4-enine + D-glucose</text>
        <dbReference type="Rhea" id="RHEA:13269"/>
        <dbReference type="ChEBI" id="CHEBI:4167"/>
        <dbReference type="ChEBI" id="CHEBI:15377"/>
        <dbReference type="ChEBI" id="CHEBI:22801"/>
        <dbReference type="ChEBI" id="CHEBI:52639"/>
        <dbReference type="EC" id="3.2.1.45"/>
    </reaction>
</comment>
<dbReference type="InterPro" id="IPR012341">
    <property type="entry name" value="6hp_glycosidase-like_sf"/>
</dbReference>
<dbReference type="Pfam" id="PF12215">
    <property type="entry name" value="Glyco_hydr_116N"/>
    <property type="match status" value="1"/>
</dbReference>
<reference evidence="5 6" key="1">
    <citation type="submission" date="2013-09" db="EMBL/GenBank/DDBJ databases">
        <title>Corchorus capsularis genome sequencing.</title>
        <authorList>
            <person name="Alam M."/>
            <person name="Haque M.S."/>
            <person name="Islam M.S."/>
            <person name="Emdad E.M."/>
            <person name="Islam M.M."/>
            <person name="Ahmed B."/>
            <person name="Halim A."/>
            <person name="Hossen Q.M.M."/>
            <person name="Hossain M.Z."/>
            <person name="Ahmed R."/>
            <person name="Khan M.M."/>
            <person name="Islam R."/>
            <person name="Rashid M.M."/>
            <person name="Khan S.A."/>
            <person name="Rahman M.S."/>
            <person name="Alam M."/>
        </authorList>
    </citation>
    <scope>NUCLEOTIDE SEQUENCE [LARGE SCALE GENOMIC DNA]</scope>
    <source>
        <strain evidence="6">cv. CVL-1</strain>
        <tissue evidence="5">Whole seedling</tissue>
    </source>
</reference>
<dbReference type="Gramene" id="OMO81658">
    <property type="protein sequence ID" value="OMO81658"/>
    <property type="gene ID" value="CCACVL1_12320"/>
</dbReference>
<accession>A0A1R3IGE2</accession>
<dbReference type="InterPro" id="IPR008928">
    <property type="entry name" value="6-hairpin_glycosidase_sf"/>
</dbReference>
<dbReference type="PANTHER" id="PTHR12654:SF25">
    <property type="entry name" value="NON-LYSOSOMAL GLUCOSYLCERAMIDASE"/>
    <property type="match status" value="1"/>
</dbReference>
<dbReference type="InterPro" id="IPR006775">
    <property type="entry name" value="GH116_catalytic"/>
</dbReference>
<dbReference type="InterPro" id="IPR024462">
    <property type="entry name" value="GH116_N"/>
</dbReference>
<dbReference type="PIRSF" id="PIRSF028944">
    <property type="entry name" value="Beta_gluc_GBA2"/>
    <property type="match status" value="1"/>
</dbReference>
<organism evidence="5 6">
    <name type="scientific">Corchorus capsularis</name>
    <name type="common">Jute</name>
    <dbReference type="NCBI Taxonomy" id="210143"/>
    <lineage>
        <taxon>Eukaryota</taxon>
        <taxon>Viridiplantae</taxon>
        <taxon>Streptophyta</taxon>
        <taxon>Embryophyta</taxon>
        <taxon>Tracheophyta</taxon>
        <taxon>Spermatophyta</taxon>
        <taxon>Magnoliopsida</taxon>
        <taxon>eudicotyledons</taxon>
        <taxon>Gunneridae</taxon>
        <taxon>Pentapetalae</taxon>
        <taxon>rosids</taxon>
        <taxon>malvids</taxon>
        <taxon>Malvales</taxon>
        <taxon>Malvaceae</taxon>
        <taxon>Grewioideae</taxon>
        <taxon>Apeibeae</taxon>
        <taxon>Corchorus</taxon>
    </lineage>
</organism>